<dbReference type="EMBL" id="FJVC01000763">
    <property type="protein sequence ID" value="CZT53420.1"/>
    <property type="molecule type" value="Genomic_DNA"/>
</dbReference>
<organism evidence="2 3">
    <name type="scientific">Rhynchosporium secalis</name>
    <name type="common">Barley scald fungus</name>
    <dbReference type="NCBI Taxonomy" id="38038"/>
    <lineage>
        <taxon>Eukaryota</taxon>
        <taxon>Fungi</taxon>
        <taxon>Dikarya</taxon>
        <taxon>Ascomycota</taxon>
        <taxon>Pezizomycotina</taxon>
        <taxon>Leotiomycetes</taxon>
        <taxon>Helotiales</taxon>
        <taxon>Ploettnerulaceae</taxon>
        <taxon>Rhynchosporium</taxon>
    </lineage>
</organism>
<dbReference type="AlphaFoldDB" id="A0A1E1MWH1"/>
<name>A0A1E1MWH1_RHYSE</name>
<feature type="domain" description="2EXR" evidence="1">
    <location>
        <begin position="7"/>
        <end position="62"/>
    </location>
</feature>
<protein>
    <recommendedName>
        <fullName evidence="1">2EXR domain-containing protein</fullName>
    </recommendedName>
</protein>
<accession>A0A1E1MWH1</accession>
<evidence type="ECO:0000259" key="1">
    <source>
        <dbReference type="Pfam" id="PF20150"/>
    </source>
</evidence>
<evidence type="ECO:0000313" key="3">
    <source>
        <dbReference type="Proteomes" id="UP000177625"/>
    </source>
</evidence>
<reference evidence="3" key="1">
    <citation type="submission" date="2016-03" db="EMBL/GenBank/DDBJ databases">
        <authorList>
            <person name="Guldener U."/>
        </authorList>
    </citation>
    <scope>NUCLEOTIDE SEQUENCE [LARGE SCALE GENOMIC DNA]</scope>
</reference>
<evidence type="ECO:0000313" key="2">
    <source>
        <dbReference type="EMBL" id="CZT53420.1"/>
    </source>
</evidence>
<dbReference type="InterPro" id="IPR045518">
    <property type="entry name" value="2EXR"/>
</dbReference>
<dbReference type="Proteomes" id="UP000177625">
    <property type="component" value="Unassembled WGS sequence"/>
</dbReference>
<dbReference type="Pfam" id="PF20150">
    <property type="entry name" value="2EXR"/>
    <property type="match status" value="1"/>
</dbReference>
<proteinExistence type="predicted"/>
<sequence length="215" mass="24115">MSPANSFTLFGALPPELRLQIWREALSVRTVWAAIRNRASMAYIGSALYLAGLSCKEARRLLEQTYIKPICQLSADVCWVDMNHTVVYLGDFFETMTVIDSFHADDLCRFKHVALRWSQFDRLARVCRRLAATCPALCTIVIHQTEPKAQPGAVSSFSRSLSHKTAIDYAIIFSHNNSALGYEGLDTDYLRSLLLAYFGASPPRLHMLPPDLAES</sequence>
<keyword evidence="3" id="KW-1185">Reference proteome</keyword>
<gene>
    <name evidence="2" type="ORF">RSE6_14970</name>
</gene>